<dbReference type="HOGENOM" id="CLU_064047_0_0_3"/>
<dbReference type="InterPro" id="IPR029062">
    <property type="entry name" value="Class_I_gatase-like"/>
</dbReference>
<comment type="catalytic activity">
    <reaction evidence="2">
        <text>beta-D-GlcNAc-(1-&gt;4)-Mur2Ac(oyl-L-Ala-gamma-D-Glu-L-Lys-D-Ala-D-Ala)-di-trans,octa-cis-undecaprenyl diphosphate + L-glutamine + ATP + H2O = beta-D-GlcNAc-(1-&gt;4)-Mur2Ac(oyl-L-Ala-D-isoglutaminyl-L-Lys-D-Ala-D-Ala)-di-trans,octa-cis-undecaprenyl diphosphate + L-glutamate + ADP + phosphate + H(+)</text>
        <dbReference type="Rhea" id="RHEA:57928"/>
        <dbReference type="ChEBI" id="CHEBI:15377"/>
        <dbReference type="ChEBI" id="CHEBI:15378"/>
        <dbReference type="ChEBI" id="CHEBI:29985"/>
        <dbReference type="ChEBI" id="CHEBI:30616"/>
        <dbReference type="ChEBI" id="CHEBI:43474"/>
        <dbReference type="ChEBI" id="CHEBI:58359"/>
        <dbReference type="ChEBI" id="CHEBI:60033"/>
        <dbReference type="ChEBI" id="CHEBI:62233"/>
        <dbReference type="ChEBI" id="CHEBI:456216"/>
        <dbReference type="EC" id="6.3.5.13"/>
    </reaction>
</comment>
<dbReference type="KEGG" id="cep:Cri9333_1458"/>
<organism evidence="4 5">
    <name type="scientific">Crinalium epipsammum PCC 9333</name>
    <dbReference type="NCBI Taxonomy" id="1173022"/>
    <lineage>
        <taxon>Bacteria</taxon>
        <taxon>Bacillati</taxon>
        <taxon>Cyanobacteriota</taxon>
        <taxon>Cyanophyceae</taxon>
        <taxon>Gomontiellales</taxon>
        <taxon>Gomontiellaceae</taxon>
        <taxon>Crinalium</taxon>
    </lineage>
</organism>
<reference evidence="4 5" key="1">
    <citation type="submission" date="2012-06" db="EMBL/GenBank/DDBJ databases">
        <title>Finished chromosome of genome of Crinalium epipsammum PCC 9333.</title>
        <authorList>
            <consortium name="US DOE Joint Genome Institute"/>
            <person name="Gugger M."/>
            <person name="Coursin T."/>
            <person name="Rippka R."/>
            <person name="Tandeau De Marsac N."/>
            <person name="Huntemann M."/>
            <person name="Wei C.-L."/>
            <person name="Han J."/>
            <person name="Detter J.C."/>
            <person name="Han C."/>
            <person name="Tapia R."/>
            <person name="Davenport K."/>
            <person name="Daligault H."/>
            <person name="Erkkila T."/>
            <person name="Gu W."/>
            <person name="Munk A.C.C."/>
            <person name="Teshima H."/>
            <person name="Xu Y."/>
            <person name="Chain P."/>
            <person name="Chen A."/>
            <person name="Krypides N."/>
            <person name="Mavromatis K."/>
            <person name="Markowitz V."/>
            <person name="Szeto E."/>
            <person name="Ivanova N."/>
            <person name="Mikhailova N."/>
            <person name="Ovchinnikova G."/>
            <person name="Pagani I."/>
            <person name="Pati A."/>
            <person name="Goodwin L."/>
            <person name="Peters L."/>
            <person name="Pitluck S."/>
            <person name="Woyke T."/>
            <person name="Kerfeld C."/>
        </authorList>
    </citation>
    <scope>NUCLEOTIDE SEQUENCE [LARGE SCALE GENOMIC DNA]</scope>
    <source>
        <strain evidence="4 5">PCC 9333</strain>
    </source>
</reference>
<accession>K9VXW3</accession>
<feature type="active site" description="Nucleophile" evidence="2">
    <location>
        <position position="100"/>
    </location>
</feature>
<evidence type="ECO:0000256" key="1">
    <source>
        <dbReference type="ARBA" id="ARBA00022962"/>
    </source>
</evidence>
<dbReference type="eggNOG" id="COG3442">
    <property type="taxonomic scope" value="Bacteria"/>
</dbReference>
<comment type="pathway">
    <text evidence="2">Cell wall biogenesis; peptidoglycan biosynthesis.</text>
</comment>
<dbReference type="PANTHER" id="PTHR21343:SF9">
    <property type="entry name" value="LIPID II ISOGLUTAMINYL SYNTHASE (GLUTAMINE-HYDROLYZING) SUBUNIT GATD"/>
    <property type="match status" value="1"/>
</dbReference>
<dbReference type="EC" id="6.3.5.13" evidence="2"/>
<dbReference type="GO" id="GO:0140282">
    <property type="term" value="F:carbon-nitrogen ligase activity on lipid II"/>
    <property type="evidence" value="ECO:0007669"/>
    <property type="project" value="UniProtKB-UniRule"/>
</dbReference>
<dbReference type="CDD" id="cd01750">
    <property type="entry name" value="GATase1_CobQ"/>
    <property type="match status" value="1"/>
</dbReference>
<dbReference type="GO" id="GO:0008360">
    <property type="term" value="P:regulation of cell shape"/>
    <property type="evidence" value="ECO:0007669"/>
    <property type="project" value="UniProtKB-KW"/>
</dbReference>
<dbReference type="Proteomes" id="UP000010472">
    <property type="component" value="Chromosome"/>
</dbReference>
<comment type="subunit">
    <text evidence="2">Forms a heterodimer with MurT.</text>
</comment>
<dbReference type="GO" id="GO:0071555">
    <property type="term" value="P:cell wall organization"/>
    <property type="evidence" value="ECO:0007669"/>
    <property type="project" value="UniProtKB-KW"/>
</dbReference>
<feature type="active site" evidence="2">
    <location>
        <position position="212"/>
    </location>
</feature>
<dbReference type="EMBL" id="CP003620">
    <property type="protein sequence ID" value="AFZ12352.1"/>
    <property type="molecule type" value="Genomic_DNA"/>
</dbReference>
<dbReference type="EC" id="3.5.1.2" evidence="2"/>
<dbReference type="InterPro" id="IPR043702">
    <property type="entry name" value="Lipid_II_synth_GatD"/>
</dbReference>
<keyword evidence="2" id="KW-0961">Cell wall biogenesis/degradation</keyword>
<dbReference type="SUPFAM" id="SSF52317">
    <property type="entry name" value="Class I glutamine amidotransferase-like"/>
    <property type="match status" value="1"/>
</dbReference>
<sequence length="270" mass="29635">MNTEQFELTIGWLYPNLMSTYGDRGNVICIQQRAQWRGYKVQVLPLDQNASVEDIHKVDVIVGGGAQDRQQEIVMRDLSGVKADTIRDQLETGTPGVFTCGSPQLLGHYYEPALGERIDGLGLLDLVTKHPGADAKRCIGNVVIEVSASQLAQDLEKMLGSVPLIIGFENHGGRTYLGKVEALGRVVKGYGNNGEDGMEGAFYRNAIATYSHGPLLPKNPFLADWLIQTAFKQKYQTEISLSALDDTLANQAREAMFKRLGVNTPAVVQR</sequence>
<feature type="binding site" evidence="2">
    <location>
        <position position="137"/>
    </location>
    <ligand>
        <name>substrate</name>
    </ligand>
</feature>
<comment type="catalytic activity">
    <reaction evidence="2">
        <text>L-glutamine + H2O = L-glutamate + NH4(+)</text>
        <dbReference type="Rhea" id="RHEA:15889"/>
        <dbReference type="ChEBI" id="CHEBI:15377"/>
        <dbReference type="ChEBI" id="CHEBI:28938"/>
        <dbReference type="ChEBI" id="CHEBI:29985"/>
        <dbReference type="ChEBI" id="CHEBI:58359"/>
        <dbReference type="EC" id="3.5.1.2"/>
    </reaction>
</comment>
<keyword evidence="2" id="KW-0436">Ligase</keyword>
<comment type="function">
    <text evidence="2">The lipid II isoglutaminyl synthase complex catalyzes the formation of alpha-D-isoglutamine in the cell wall lipid II stem peptide. The GatD subunit catalyzes the hydrolysis of glutamine to glutamate and ammonia. The resulting ammonia molecule is channeled to the active site of MurT.</text>
</comment>
<keyword evidence="2" id="KW-0378">Hydrolase</keyword>
<keyword evidence="2" id="KW-0133">Cell shape</keyword>
<feature type="domain" description="CobB/CobQ-like glutamine amidotransferase" evidence="3">
    <location>
        <begin position="9"/>
        <end position="219"/>
    </location>
</feature>
<dbReference type="GO" id="GO:0009236">
    <property type="term" value="P:cobalamin biosynthetic process"/>
    <property type="evidence" value="ECO:0007669"/>
    <property type="project" value="InterPro"/>
</dbReference>
<dbReference type="GO" id="GO:0009252">
    <property type="term" value="P:peptidoglycan biosynthetic process"/>
    <property type="evidence" value="ECO:0007669"/>
    <property type="project" value="UniProtKB-UniRule"/>
</dbReference>
<gene>
    <name evidence="2" type="primary">gatD</name>
    <name evidence="4" type="ORF">Cri9333_1458</name>
</gene>
<keyword evidence="4" id="KW-0808">Transferase</keyword>
<keyword evidence="1 2" id="KW-0315">Glutamine amidotransferase</keyword>
<protein>
    <recommendedName>
        <fullName evidence="2">Lipid II isoglutaminyl synthase (glutamine-hydrolyzing) subunit GatD</fullName>
        <ecNumber evidence="2">6.3.5.13</ecNumber>
    </recommendedName>
    <alternativeName>
        <fullName evidence="2">Lipid II isoglutaminyl synthase glutaminase subunit</fullName>
        <ecNumber evidence="2">3.5.1.2</ecNumber>
    </alternativeName>
</protein>
<dbReference type="AlphaFoldDB" id="K9VXW3"/>
<dbReference type="HAMAP" id="MF_02213">
    <property type="entry name" value="Lipid_II_synth_GatD"/>
    <property type="match status" value="1"/>
</dbReference>
<evidence type="ECO:0000313" key="5">
    <source>
        <dbReference type="Proteomes" id="UP000010472"/>
    </source>
</evidence>
<evidence type="ECO:0000313" key="4">
    <source>
        <dbReference type="EMBL" id="AFZ12352.1"/>
    </source>
</evidence>
<dbReference type="PATRIC" id="fig|1173022.3.peg.1578"/>
<dbReference type="OrthoDB" id="9782045at2"/>
<dbReference type="GO" id="GO:0016740">
    <property type="term" value="F:transferase activity"/>
    <property type="evidence" value="ECO:0007669"/>
    <property type="project" value="UniProtKB-KW"/>
</dbReference>
<dbReference type="UniPathway" id="UPA00219"/>
<dbReference type="Pfam" id="PF07685">
    <property type="entry name" value="GATase_3"/>
    <property type="match status" value="1"/>
</dbReference>
<dbReference type="InterPro" id="IPR033949">
    <property type="entry name" value="CobQ_GATase1"/>
</dbReference>
<comment type="similarity">
    <text evidence="2">Belongs to the CobB/CobQ family. GatD subfamily.</text>
</comment>
<name>K9VXW3_9CYAN</name>
<dbReference type="RefSeq" id="WP_015202474.1">
    <property type="nucleotide sequence ID" value="NC_019753.1"/>
</dbReference>
<dbReference type="InterPro" id="IPR011698">
    <property type="entry name" value="GATase_3"/>
</dbReference>
<keyword evidence="5" id="KW-1185">Reference proteome</keyword>
<proteinExistence type="inferred from homology"/>
<dbReference type="PANTHER" id="PTHR21343">
    <property type="entry name" value="DETHIOBIOTIN SYNTHETASE"/>
    <property type="match status" value="1"/>
</dbReference>
<keyword evidence="2" id="KW-0573">Peptidoglycan synthesis</keyword>
<evidence type="ECO:0000259" key="3">
    <source>
        <dbReference type="Pfam" id="PF07685"/>
    </source>
</evidence>
<evidence type="ECO:0000256" key="2">
    <source>
        <dbReference type="HAMAP-Rule" id="MF_02213"/>
    </source>
</evidence>
<dbReference type="STRING" id="1173022.Cri9333_1458"/>
<dbReference type="GO" id="GO:0004359">
    <property type="term" value="F:glutaminase activity"/>
    <property type="evidence" value="ECO:0007669"/>
    <property type="project" value="UniProtKB-UniRule"/>
</dbReference>